<organism evidence="3 4">
    <name type="scientific">Mesopusillimonas faecipullorum</name>
    <dbReference type="NCBI Taxonomy" id="2755040"/>
    <lineage>
        <taxon>Bacteria</taxon>
        <taxon>Pseudomonadati</taxon>
        <taxon>Pseudomonadota</taxon>
        <taxon>Betaproteobacteria</taxon>
        <taxon>Burkholderiales</taxon>
        <taxon>Alcaligenaceae</taxon>
        <taxon>Mesopusillimonas</taxon>
    </lineage>
</organism>
<dbReference type="SUPFAM" id="SSF51445">
    <property type="entry name" value="(Trans)glycosidases"/>
    <property type="match status" value="1"/>
</dbReference>
<dbReference type="PROSITE" id="PS51257">
    <property type="entry name" value="PROKAR_LIPOPROTEIN"/>
    <property type="match status" value="1"/>
</dbReference>
<proteinExistence type="predicted"/>
<sequence>MKSLTLLLAAFTLLVSGCGSDSSPDTSPSPTNPDTTDISNRIYVLSAQSGGASLAGPHYTITLNQVQPEVDWYTDRPERETGDEDTTSLIETNWQRVYADTAPNALLQYTNAAGVQGIFGAVSEVSYNAQARTLKFKLSLDQDPDETSPSAGSFQTPVLTLLNNLEPSSEGSSFALYADRTSVVAGNQGGYQLVLENVYDDVFWMNHAPSRAGDFETLGNFVNYWPDRFADAAPNASIAGDTGQGDYDIMPLTLSDPVYDSAARRISFTAVPLRGTGTPDIGTALKNAVLFVDAGERATPSGVFAKQWRGVAYSAVPATYNSNPTGAFFDSDVTASAFQAVWGEKDGCGRNDLQAMADVGINLVRLYDYNYQRGSTKWITAGDGHIPFLDKAQALGIKVIIPVSNYNFMRQDGQNRPWDNIEHTVAQIVNSVKKNGVIHPAVHSFSVGNELDLDKYGMTWHTLIPDAVRVVGILNKLAPDHYITIPISTADQNKFYAMFRQLLPKQLYQKRFYNSVQTFKLKDGNDLRDSILRGYDNLKLGVPLLITELGTYGYGRTPEYKITSVLGQASAVREYTDSTPKTLVKGFAIFEWQDAHWKRNGSPNDNSESTFGIQTYSGSLCQSNTGRFYMEGTIDGNHVYNEFHPDVKYSVDKLVPLTSSAHPKGLLSELSVYFK</sequence>
<dbReference type="RefSeq" id="WP_226953919.1">
    <property type="nucleotide sequence ID" value="NZ_JACDXW010000003.1"/>
</dbReference>
<feature type="chain" id="PRO_5045640279" evidence="2">
    <location>
        <begin position="22"/>
        <end position="675"/>
    </location>
</feature>
<keyword evidence="2" id="KW-0732">Signal</keyword>
<evidence type="ECO:0000313" key="3">
    <source>
        <dbReference type="EMBL" id="MCB5363579.1"/>
    </source>
</evidence>
<accession>A0ABS8CD95</accession>
<protein>
    <submittedName>
        <fullName evidence="3">Uncharacterized protein</fullName>
    </submittedName>
</protein>
<evidence type="ECO:0000256" key="1">
    <source>
        <dbReference type="SAM" id="MobiDB-lite"/>
    </source>
</evidence>
<dbReference type="EMBL" id="JACDXW010000003">
    <property type="protein sequence ID" value="MCB5363579.1"/>
    <property type="molecule type" value="Genomic_DNA"/>
</dbReference>
<feature type="signal peptide" evidence="2">
    <location>
        <begin position="1"/>
        <end position="21"/>
    </location>
</feature>
<dbReference type="Proteomes" id="UP000776983">
    <property type="component" value="Unassembled WGS sequence"/>
</dbReference>
<comment type="caution">
    <text evidence="3">The sequence shown here is derived from an EMBL/GenBank/DDBJ whole genome shotgun (WGS) entry which is preliminary data.</text>
</comment>
<name>A0ABS8CD95_9BURK</name>
<evidence type="ECO:0000256" key="2">
    <source>
        <dbReference type="SAM" id="SignalP"/>
    </source>
</evidence>
<dbReference type="Gene3D" id="3.20.20.80">
    <property type="entry name" value="Glycosidases"/>
    <property type="match status" value="1"/>
</dbReference>
<reference evidence="3 4" key="1">
    <citation type="submission" date="2020-07" db="EMBL/GenBank/DDBJ databases">
        <title>Pusillimonas sp. nov., isolated from poultry manure in Taiwan.</title>
        <authorList>
            <person name="Lin S.-Y."/>
            <person name="Tang Y.-S."/>
            <person name="Young C.-C."/>
        </authorList>
    </citation>
    <scope>NUCLEOTIDE SEQUENCE [LARGE SCALE GENOMIC DNA]</scope>
    <source>
        <strain evidence="3 4">CC-YST705</strain>
    </source>
</reference>
<evidence type="ECO:0000313" key="4">
    <source>
        <dbReference type="Proteomes" id="UP000776983"/>
    </source>
</evidence>
<keyword evidence="4" id="KW-1185">Reference proteome</keyword>
<gene>
    <name evidence="3" type="ORF">H0484_07430</name>
</gene>
<feature type="region of interest" description="Disordered" evidence="1">
    <location>
        <begin position="18"/>
        <end position="37"/>
    </location>
</feature>
<dbReference type="InterPro" id="IPR017853">
    <property type="entry name" value="GH"/>
</dbReference>